<organism evidence="1 2">
    <name type="scientific">Desulfocicer vacuolatum DSM 3385</name>
    <dbReference type="NCBI Taxonomy" id="1121400"/>
    <lineage>
        <taxon>Bacteria</taxon>
        <taxon>Pseudomonadati</taxon>
        <taxon>Thermodesulfobacteriota</taxon>
        <taxon>Desulfobacteria</taxon>
        <taxon>Desulfobacterales</taxon>
        <taxon>Desulfobacteraceae</taxon>
        <taxon>Desulfocicer</taxon>
    </lineage>
</organism>
<proteinExistence type="predicted"/>
<evidence type="ECO:0000313" key="1">
    <source>
        <dbReference type="EMBL" id="SMD14972.1"/>
    </source>
</evidence>
<reference evidence="1 2" key="1">
    <citation type="submission" date="2017-04" db="EMBL/GenBank/DDBJ databases">
        <authorList>
            <person name="Afonso C.L."/>
            <person name="Miller P.J."/>
            <person name="Scott M.A."/>
            <person name="Spackman E."/>
            <person name="Goraichik I."/>
            <person name="Dimitrov K.M."/>
            <person name="Suarez D.L."/>
            <person name="Swayne D.E."/>
        </authorList>
    </citation>
    <scope>NUCLEOTIDE SEQUENCE [LARGE SCALE GENOMIC DNA]</scope>
    <source>
        <strain evidence="1 2">DSM 3385</strain>
    </source>
</reference>
<dbReference type="STRING" id="1121400.SAMN02746065_1618"/>
<accession>A0A1W2EZH4</accession>
<dbReference type="EMBL" id="FWXY01000061">
    <property type="protein sequence ID" value="SMD14972.1"/>
    <property type="molecule type" value="Genomic_DNA"/>
</dbReference>
<sequence length="104" mass="11655">MRNIDDGSMFGPLAEFVAKAPISREAFMQLTIPTLHSTELGFCIHDWTMMPCQRHADCINCTEQICIKGNTEKTARIEQNLLDAEEQLERAKQAIEKGSSGADR</sequence>
<protein>
    <submittedName>
        <fullName evidence="1">Uncharacterized protein</fullName>
    </submittedName>
</protein>
<evidence type="ECO:0000313" key="2">
    <source>
        <dbReference type="Proteomes" id="UP000192418"/>
    </source>
</evidence>
<keyword evidence="2" id="KW-1185">Reference proteome</keyword>
<gene>
    <name evidence="1" type="ORF">SAMN02746065_1618</name>
</gene>
<dbReference type="Proteomes" id="UP000192418">
    <property type="component" value="Unassembled WGS sequence"/>
</dbReference>
<dbReference type="AlphaFoldDB" id="A0A1W2EZH4"/>
<name>A0A1W2EZH4_9BACT</name>